<dbReference type="PANTHER" id="PTHR10083:SF375">
    <property type="entry name" value="BPTI_KUNITZ INHIBITOR DOMAIN-CONTAINING PROTEIN"/>
    <property type="match status" value="1"/>
</dbReference>
<feature type="domain" description="BPTI/Kunitz inhibitor" evidence="3">
    <location>
        <begin position="41"/>
        <end position="91"/>
    </location>
</feature>
<evidence type="ECO:0000313" key="5">
    <source>
        <dbReference type="Proteomes" id="UP000694546"/>
    </source>
</evidence>
<accession>A0A8C5C2R5</accession>
<dbReference type="SUPFAM" id="SSF57362">
    <property type="entry name" value="BPTI-like"/>
    <property type="match status" value="1"/>
</dbReference>
<organism evidence="4 5">
    <name type="scientific">Gadus morhua</name>
    <name type="common">Atlantic cod</name>
    <dbReference type="NCBI Taxonomy" id="8049"/>
    <lineage>
        <taxon>Eukaryota</taxon>
        <taxon>Metazoa</taxon>
        <taxon>Chordata</taxon>
        <taxon>Craniata</taxon>
        <taxon>Vertebrata</taxon>
        <taxon>Euteleostomi</taxon>
        <taxon>Actinopterygii</taxon>
        <taxon>Neopterygii</taxon>
        <taxon>Teleostei</taxon>
        <taxon>Neoteleostei</taxon>
        <taxon>Acanthomorphata</taxon>
        <taxon>Zeiogadaria</taxon>
        <taxon>Gadariae</taxon>
        <taxon>Gadiformes</taxon>
        <taxon>Gadoidei</taxon>
        <taxon>Gadidae</taxon>
        <taxon>Gadus</taxon>
    </lineage>
</organism>
<dbReference type="AlphaFoldDB" id="A0A8C5C2R5"/>
<dbReference type="Gene3D" id="4.10.410.10">
    <property type="entry name" value="Pancreatic trypsin inhibitor Kunitz domain"/>
    <property type="match status" value="1"/>
</dbReference>
<sequence length="105" mass="11910">MAEARHGFTPGFFQHPLRRPQPHYPPSVRPSVCPGLGVDRCLEPMLEGGCSEYVLLWYFHRGAGDCRPFVYGGCAGNLNRFPTRRECQKWCPNKTLFFAHNGVDV</sequence>
<dbReference type="InterPro" id="IPR050098">
    <property type="entry name" value="TFPI/VKTCI-like"/>
</dbReference>
<dbReference type="FunFam" id="4.10.410.10:FF:000020">
    <property type="entry name" value="Collagen, type VI, alpha 3"/>
    <property type="match status" value="1"/>
</dbReference>
<dbReference type="GO" id="GO:0005615">
    <property type="term" value="C:extracellular space"/>
    <property type="evidence" value="ECO:0007669"/>
    <property type="project" value="TreeGrafter"/>
</dbReference>
<dbReference type="OMA" id="EGGCERY"/>
<dbReference type="Pfam" id="PF00014">
    <property type="entry name" value="Kunitz_BPTI"/>
    <property type="match status" value="1"/>
</dbReference>
<keyword evidence="1" id="KW-1015">Disulfide bond</keyword>
<reference evidence="4" key="1">
    <citation type="submission" date="2025-08" db="UniProtKB">
        <authorList>
            <consortium name="Ensembl"/>
        </authorList>
    </citation>
    <scope>IDENTIFICATION</scope>
</reference>
<dbReference type="SMART" id="SM00131">
    <property type="entry name" value="KU"/>
    <property type="match status" value="1"/>
</dbReference>
<evidence type="ECO:0000256" key="1">
    <source>
        <dbReference type="ARBA" id="ARBA00023157"/>
    </source>
</evidence>
<proteinExistence type="predicted"/>
<evidence type="ECO:0000313" key="4">
    <source>
        <dbReference type="Ensembl" id="ENSGMOP00000054339.1"/>
    </source>
</evidence>
<dbReference type="InterPro" id="IPR002223">
    <property type="entry name" value="Kunitz_BPTI"/>
</dbReference>
<reference evidence="4" key="2">
    <citation type="submission" date="2025-09" db="UniProtKB">
        <authorList>
            <consortium name="Ensembl"/>
        </authorList>
    </citation>
    <scope>IDENTIFICATION</scope>
</reference>
<dbReference type="InterPro" id="IPR036880">
    <property type="entry name" value="Kunitz_BPTI_sf"/>
</dbReference>
<dbReference type="PRINTS" id="PR00759">
    <property type="entry name" value="BASICPTASE"/>
</dbReference>
<dbReference type="Ensembl" id="ENSGMOT00000030748.1">
    <property type="protein sequence ID" value="ENSGMOP00000054339.1"/>
    <property type="gene ID" value="ENSGMOG00000033422.1"/>
</dbReference>
<dbReference type="GeneTree" id="ENSGT01030000234814"/>
<evidence type="ECO:0000256" key="2">
    <source>
        <dbReference type="SAM" id="MobiDB-lite"/>
    </source>
</evidence>
<dbReference type="Proteomes" id="UP000694546">
    <property type="component" value="Chromosome 19"/>
</dbReference>
<dbReference type="PROSITE" id="PS50279">
    <property type="entry name" value="BPTI_KUNITZ_2"/>
    <property type="match status" value="1"/>
</dbReference>
<protein>
    <recommendedName>
        <fullName evidence="3">BPTI/Kunitz inhibitor domain-containing protein</fullName>
    </recommendedName>
</protein>
<dbReference type="GO" id="GO:0004867">
    <property type="term" value="F:serine-type endopeptidase inhibitor activity"/>
    <property type="evidence" value="ECO:0007669"/>
    <property type="project" value="InterPro"/>
</dbReference>
<name>A0A8C5C2R5_GADMO</name>
<evidence type="ECO:0000259" key="3">
    <source>
        <dbReference type="PROSITE" id="PS50279"/>
    </source>
</evidence>
<dbReference type="PROSITE" id="PS00280">
    <property type="entry name" value="BPTI_KUNITZ_1"/>
    <property type="match status" value="1"/>
</dbReference>
<keyword evidence="5" id="KW-1185">Reference proteome</keyword>
<dbReference type="PANTHER" id="PTHR10083">
    <property type="entry name" value="KUNITZ-TYPE PROTEASE INHIBITOR-RELATED"/>
    <property type="match status" value="1"/>
</dbReference>
<dbReference type="InterPro" id="IPR020901">
    <property type="entry name" value="Prtase_inh_Kunz-CS"/>
</dbReference>
<feature type="region of interest" description="Disordered" evidence="2">
    <location>
        <begin position="1"/>
        <end position="27"/>
    </location>
</feature>